<dbReference type="AlphaFoldDB" id="A0A9X1N9T0"/>
<name>A0A9X1N9T0_9ACTN</name>
<evidence type="ECO:0000313" key="3">
    <source>
        <dbReference type="Proteomes" id="UP001138997"/>
    </source>
</evidence>
<reference evidence="2" key="1">
    <citation type="submission" date="2021-11" db="EMBL/GenBank/DDBJ databases">
        <title>Streptomyces corallinus and Kineosporia corallina sp. nov., two new coral-derived marine actinobacteria.</title>
        <authorList>
            <person name="Buangrab K."/>
            <person name="Sutthacheep M."/>
            <person name="Yeemin T."/>
            <person name="Harunari E."/>
            <person name="Igarashi Y."/>
            <person name="Sripreechasak P."/>
            <person name="Kanchanasin P."/>
            <person name="Tanasupawat S."/>
            <person name="Phongsopitanun W."/>
        </authorList>
    </citation>
    <scope>NUCLEOTIDE SEQUENCE</scope>
    <source>
        <strain evidence="2">JCM 31032</strain>
    </source>
</reference>
<dbReference type="InterPro" id="IPR050266">
    <property type="entry name" value="AB_hydrolase_sf"/>
</dbReference>
<dbReference type="GO" id="GO:0047372">
    <property type="term" value="F:monoacylglycerol lipase activity"/>
    <property type="evidence" value="ECO:0007669"/>
    <property type="project" value="TreeGrafter"/>
</dbReference>
<protein>
    <submittedName>
        <fullName evidence="2">Alpha/beta hydrolase</fullName>
    </submittedName>
</protein>
<evidence type="ECO:0000313" key="2">
    <source>
        <dbReference type="EMBL" id="MCD5309784.1"/>
    </source>
</evidence>
<proteinExistence type="predicted"/>
<accession>A0A9X1N9T0</accession>
<dbReference type="RefSeq" id="WP_231438702.1">
    <property type="nucleotide sequence ID" value="NZ_JAJOMB010000001.1"/>
</dbReference>
<gene>
    <name evidence="2" type="ORF">LR394_02665</name>
</gene>
<organism evidence="2 3">
    <name type="scientific">Kineosporia babensis</name>
    <dbReference type="NCBI Taxonomy" id="499548"/>
    <lineage>
        <taxon>Bacteria</taxon>
        <taxon>Bacillati</taxon>
        <taxon>Actinomycetota</taxon>
        <taxon>Actinomycetes</taxon>
        <taxon>Kineosporiales</taxon>
        <taxon>Kineosporiaceae</taxon>
        <taxon>Kineosporia</taxon>
    </lineage>
</organism>
<dbReference type="Pfam" id="PF00561">
    <property type="entry name" value="Abhydrolase_1"/>
    <property type="match status" value="1"/>
</dbReference>
<evidence type="ECO:0000259" key="1">
    <source>
        <dbReference type="Pfam" id="PF00561"/>
    </source>
</evidence>
<feature type="domain" description="AB hydrolase-1" evidence="1">
    <location>
        <begin position="24"/>
        <end position="141"/>
    </location>
</feature>
<dbReference type="InterPro" id="IPR029058">
    <property type="entry name" value="AB_hydrolase_fold"/>
</dbReference>
<dbReference type="SUPFAM" id="SSF53474">
    <property type="entry name" value="alpha/beta-Hydrolases"/>
    <property type="match status" value="1"/>
</dbReference>
<comment type="caution">
    <text evidence="2">The sequence shown here is derived from an EMBL/GenBank/DDBJ whole genome shotgun (WGS) entry which is preliminary data.</text>
</comment>
<dbReference type="GO" id="GO:0046464">
    <property type="term" value="P:acylglycerol catabolic process"/>
    <property type="evidence" value="ECO:0007669"/>
    <property type="project" value="TreeGrafter"/>
</dbReference>
<dbReference type="PANTHER" id="PTHR43798:SF33">
    <property type="entry name" value="HYDROLASE, PUTATIVE (AFU_ORTHOLOGUE AFUA_2G14860)-RELATED"/>
    <property type="match status" value="1"/>
</dbReference>
<dbReference type="GO" id="GO:0016020">
    <property type="term" value="C:membrane"/>
    <property type="evidence" value="ECO:0007669"/>
    <property type="project" value="TreeGrafter"/>
</dbReference>
<keyword evidence="3" id="KW-1185">Reference proteome</keyword>
<keyword evidence="2" id="KW-0378">Hydrolase</keyword>
<dbReference type="Proteomes" id="UP001138997">
    <property type="component" value="Unassembled WGS sequence"/>
</dbReference>
<dbReference type="EMBL" id="JAJOMB010000001">
    <property type="protein sequence ID" value="MCD5309784.1"/>
    <property type="molecule type" value="Genomic_DNA"/>
</dbReference>
<dbReference type="PANTHER" id="PTHR43798">
    <property type="entry name" value="MONOACYLGLYCEROL LIPASE"/>
    <property type="match status" value="1"/>
</dbReference>
<dbReference type="Gene3D" id="3.40.50.1820">
    <property type="entry name" value="alpha/beta hydrolase"/>
    <property type="match status" value="2"/>
</dbReference>
<sequence length="233" mass="24852">MTTIFTTSGGVGISYSDTGTPEGPVLVLLHALGDSQANWQPVLPAFEAGHRVVNVTLRGHAPSAYPGDYSYQTMFADVVELLDALKLQKATVLGHSLGGMVAYQLAVERPDLVARLITEDVAPGDPTPPRELPERPEGELPFDWEMLKAIRPQVDAGALELREQLSTVAAPTLLIGGGASSTVPQAWLAEAAARIPEAELVTVGGGHFVHQELPQEFTAAVLAWLERHPVLLT</sequence>
<dbReference type="InterPro" id="IPR000073">
    <property type="entry name" value="AB_hydrolase_1"/>
</dbReference>